<comment type="subcellular location">
    <subcellularLocation>
        <location evidence="1">Nucleus</location>
    </subcellularLocation>
</comment>
<dbReference type="InterPro" id="IPR016050">
    <property type="entry name" value="Proteasome_bsu_CS"/>
</dbReference>
<dbReference type="OrthoDB" id="7854943at2759"/>
<dbReference type="InterPro" id="IPR029055">
    <property type="entry name" value="Ntn_hydrolases_N"/>
</dbReference>
<dbReference type="AlphaFoldDB" id="A0A5G2R4Y9"/>
<dbReference type="Ensembl" id="ENSSSCT00000088638.2">
    <property type="protein sequence ID" value="ENSSSCP00000069255.2"/>
    <property type="gene ID" value="ENSSSCG00000017913.5"/>
</dbReference>
<dbReference type="InterPro" id="IPR001353">
    <property type="entry name" value="Proteasome_sua/b"/>
</dbReference>
<evidence type="ECO:0000256" key="3">
    <source>
        <dbReference type="ARBA" id="ARBA00022942"/>
    </source>
</evidence>
<dbReference type="ExpressionAtlas" id="A0A5G2R4Y9">
    <property type="expression patterns" value="baseline and differential"/>
</dbReference>
<dbReference type="PANTHER" id="PTHR32194">
    <property type="entry name" value="METALLOPROTEASE TLDD"/>
    <property type="match status" value="1"/>
</dbReference>
<dbReference type="GeneTree" id="ENSGT00940000155114"/>
<accession>A0A5G2R4Y9</accession>
<dbReference type="Gene3D" id="3.60.20.10">
    <property type="entry name" value="Glutamine Phosphoribosylpyrophosphate, subunit 1, domain 1"/>
    <property type="match status" value="1"/>
</dbReference>
<evidence type="ECO:0000313" key="4">
    <source>
        <dbReference type="Ensembl" id="ENSSSCP00000069255.2"/>
    </source>
</evidence>
<evidence type="ECO:0000256" key="2">
    <source>
        <dbReference type="ARBA" id="ARBA00022490"/>
    </source>
</evidence>
<evidence type="ECO:0000313" key="5">
    <source>
        <dbReference type="Proteomes" id="UP000008227"/>
    </source>
</evidence>
<dbReference type="GO" id="GO:0051603">
    <property type="term" value="P:proteolysis involved in protein catabolic process"/>
    <property type="evidence" value="ECO:0000318"/>
    <property type="project" value="GO_Central"/>
</dbReference>
<protein>
    <submittedName>
        <fullName evidence="4">Proteasome 20S subunit beta 6</fullName>
    </submittedName>
</protein>
<dbReference type="RefSeq" id="XP_020921914.1">
    <property type="nucleotide sequence ID" value="XM_021066255.1"/>
</dbReference>
<evidence type="ECO:0007829" key="7">
    <source>
        <dbReference type="PeptideAtlas" id="A0A5G2R4Y9"/>
    </source>
</evidence>
<dbReference type="SUPFAM" id="SSF56235">
    <property type="entry name" value="N-terminal nucleophile aminohydrolases (Ntn hydrolases)"/>
    <property type="match status" value="1"/>
</dbReference>
<reference evidence="5" key="1">
    <citation type="submission" date="2009-11" db="EMBL/GenBank/DDBJ databases">
        <authorList>
            <consortium name="Porcine genome sequencing project"/>
        </authorList>
    </citation>
    <scope>NUCLEOTIDE SEQUENCE [LARGE SCALE GENOMIC DNA]</scope>
    <source>
        <strain evidence="5">Duroc</strain>
    </source>
</reference>
<dbReference type="VGNC" id="VGNC:91908">
    <property type="gene designation" value="PSMB6"/>
</dbReference>
<keyword evidence="3" id="KW-0647">Proteasome</keyword>
<name>A0A5G2R4Y9_PIG</name>
<dbReference type="PROSITE" id="PS51476">
    <property type="entry name" value="PROTEASOME_BETA_2"/>
    <property type="match status" value="1"/>
</dbReference>
<dbReference type="PROSITE" id="PS00854">
    <property type="entry name" value="PROTEASOME_BETA_1"/>
    <property type="match status" value="1"/>
</dbReference>
<dbReference type="GeneID" id="497065"/>
<dbReference type="GO" id="GO:0005839">
    <property type="term" value="C:proteasome core complex"/>
    <property type="evidence" value="ECO:0007669"/>
    <property type="project" value="InterPro"/>
</dbReference>
<dbReference type="STRING" id="9823.ENSSSCP00000069255"/>
<keyword evidence="5" id="KW-1185">Reference proteome</keyword>
<reference evidence="4" key="3">
    <citation type="submission" date="2025-08" db="UniProtKB">
        <authorList>
            <consortium name="Ensembl"/>
        </authorList>
    </citation>
    <scope>IDENTIFICATION</scope>
</reference>
<dbReference type="Bgee" id="ENSSSCG00000017913">
    <property type="expression patterns" value="Expressed in semimembranosus muscle and 46 other cell types or tissues"/>
</dbReference>
<reference evidence="4" key="4">
    <citation type="submission" date="2025-09" db="UniProtKB">
        <authorList>
            <consortium name="Ensembl"/>
        </authorList>
    </citation>
    <scope>IDENTIFICATION</scope>
</reference>
<proteinExistence type="evidence at protein level"/>
<dbReference type="PANTHER" id="PTHR32194:SF14">
    <property type="entry name" value="PROTEASOME SUBUNIT BETA"/>
    <property type="match status" value="1"/>
</dbReference>
<evidence type="ECO:0000313" key="6">
    <source>
        <dbReference type="VGNC" id="VGNC:91908"/>
    </source>
</evidence>
<evidence type="ECO:0000256" key="1">
    <source>
        <dbReference type="ARBA" id="ARBA00004123"/>
    </source>
</evidence>
<dbReference type="InterPro" id="IPR023333">
    <property type="entry name" value="Proteasome_suB-type"/>
</dbReference>
<dbReference type="Pfam" id="PF00227">
    <property type="entry name" value="Proteasome"/>
    <property type="match status" value="1"/>
</dbReference>
<organism evidence="4 5">
    <name type="scientific">Sus scrofa</name>
    <name type="common">Pig</name>
    <dbReference type="NCBI Taxonomy" id="9823"/>
    <lineage>
        <taxon>Eukaryota</taxon>
        <taxon>Metazoa</taxon>
        <taxon>Chordata</taxon>
        <taxon>Craniata</taxon>
        <taxon>Vertebrata</taxon>
        <taxon>Euteleostomi</taxon>
        <taxon>Mammalia</taxon>
        <taxon>Eutheria</taxon>
        <taxon>Laurasiatheria</taxon>
        <taxon>Artiodactyla</taxon>
        <taxon>Suina</taxon>
        <taxon>Suidae</taxon>
        <taxon>Sus</taxon>
    </lineage>
</organism>
<dbReference type="GO" id="GO:0005634">
    <property type="term" value="C:nucleus"/>
    <property type="evidence" value="ECO:0007669"/>
    <property type="project" value="UniProtKB-SubCell"/>
</dbReference>
<keyword evidence="2" id="KW-0963">Cytoplasm</keyword>
<reference evidence="4" key="2">
    <citation type="journal article" date="2020" name="Gigascience">
        <title>An improved pig reference genome sequence to enable pig genetics and genomics research.</title>
        <authorList>
            <person name="Warr A."/>
            <person name="Affara N."/>
            <person name="Aken B."/>
            <person name="Beiki H."/>
            <person name="Bickhart D.M."/>
            <person name="Billis K."/>
            <person name="Chow W."/>
            <person name="Eory L."/>
            <person name="Finlayson H.A."/>
            <person name="Flicek P."/>
            <person name="Giron C.G."/>
            <person name="Griffin D.K."/>
            <person name="Hall R."/>
            <person name="Hannum G."/>
            <person name="Hourlier T."/>
            <person name="Howe K."/>
            <person name="Hume D.A."/>
            <person name="Izuogu O."/>
            <person name="Kim K."/>
            <person name="Koren S."/>
            <person name="Liu H."/>
            <person name="Manchanda N."/>
            <person name="Martin F.J."/>
            <person name="Nonneman D.J."/>
            <person name="O'Connor R.E."/>
            <person name="Phillippy A.M."/>
            <person name="Rohrer G.A."/>
            <person name="Rosen B.D."/>
            <person name="Rund L.A."/>
            <person name="Sargent C.A."/>
            <person name="Schook L.B."/>
            <person name="Schroeder S.G."/>
            <person name="Schwartz A.S."/>
            <person name="Skinner B.M."/>
            <person name="Talbot R."/>
            <person name="Tseng E."/>
            <person name="Tuggle C.K."/>
            <person name="Watson M."/>
            <person name="Smith T.P.L."/>
            <person name="Archibald A.L."/>
        </authorList>
    </citation>
    <scope>NUCLEOTIDE SEQUENCE [LARGE SCALE GENOMIC DNA]</scope>
    <source>
        <strain evidence="4">Duroc</strain>
    </source>
</reference>
<sequence>MKMAATLVAARGAGLAPAWGHEAITPDWENREVSTGTTIMAVQFDGGVVLGADSRTTTGSYIANRVTDKLTPIHDRIFCCRSGSAADTQAVADAVTYQLGFHSIELNEPPLVHTAASLFKEMCYRYREDLMAGIIVAGWDPQEGGQVRYHHPQSPGAMPLILSPLRLFSSSLSNLCFSYSLILHIPIPQWTGEPRRVTGRVHMVTPLFSLLLAGVLSAHGRYDGETGLCHWRLWELLYLRLCGCYLPGRHDQGRVSAVHCQCSCFGHGAGRLQRRGDPLSSHCRIRGRATGTFGRPDSQIHHCHFTSSLNLGILSYNKRHPLLMQNSINSLSVRIRVLWGSFLDLNLNLSGSLLFVQTTALKKLEGTLLQATISHTIL</sequence>
<dbReference type="InParanoid" id="A0A5G2R4Y9"/>
<dbReference type="GO" id="GO:0005737">
    <property type="term" value="C:cytoplasm"/>
    <property type="evidence" value="ECO:0000318"/>
    <property type="project" value="GO_Central"/>
</dbReference>
<keyword evidence="7" id="KW-1267">Proteomics identification</keyword>
<gene>
    <name evidence="4 6" type="primary">PSMB6</name>
</gene>
<dbReference type="Proteomes" id="UP000008227">
    <property type="component" value="Chromosome 12"/>
</dbReference>
<dbReference type="CTD" id="5694"/>
<dbReference type="FunCoup" id="A0A5G2R4Y9">
    <property type="interactions" value="33"/>
</dbReference>